<keyword evidence="5" id="KW-0378">Hydrolase</keyword>
<gene>
    <name evidence="9" type="ORF">CH63R_14395</name>
</gene>
<evidence type="ECO:0000256" key="3">
    <source>
        <dbReference type="ARBA" id="ARBA00022670"/>
    </source>
</evidence>
<dbReference type="PANTHER" id="PTHR37016">
    <property type="match status" value="1"/>
</dbReference>
<dbReference type="InterPro" id="IPR029463">
    <property type="entry name" value="Lys_MEP"/>
</dbReference>
<dbReference type="InterPro" id="IPR024079">
    <property type="entry name" value="MetalloPept_cat_dom_sf"/>
</dbReference>
<name>A0A1B7XQU0_COLHI</name>
<dbReference type="GO" id="GO:0046872">
    <property type="term" value="F:metal ion binding"/>
    <property type="evidence" value="ECO:0007669"/>
    <property type="project" value="UniProtKB-KW"/>
</dbReference>
<feature type="domain" description="Lysine-specific metallo-endopeptidase" evidence="8">
    <location>
        <begin position="86"/>
        <end position="252"/>
    </location>
</feature>
<dbReference type="SUPFAM" id="SSF55486">
    <property type="entry name" value="Metalloproteases ('zincins'), catalytic domain"/>
    <property type="match status" value="1"/>
</dbReference>
<evidence type="ECO:0000256" key="4">
    <source>
        <dbReference type="ARBA" id="ARBA00022723"/>
    </source>
</evidence>
<reference evidence="10" key="1">
    <citation type="journal article" date="2017" name="BMC Genomics">
        <title>Gapless genome assembly of Colletotrichum higginsianum reveals chromosome structure and association of transposable elements with secondary metabolite gene clusters.</title>
        <authorList>
            <person name="Dallery J.-F."/>
            <person name="Lapalu N."/>
            <person name="Zampounis A."/>
            <person name="Pigne S."/>
            <person name="Luyten I."/>
            <person name="Amselem J."/>
            <person name="Wittenberg A.H.J."/>
            <person name="Zhou S."/>
            <person name="de Queiroz M.V."/>
            <person name="Robin G.P."/>
            <person name="Auger A."/>
            <person name="Hainaut M."/>
            <person name="Henrissat B."/>
            <person name="Kim K.-T."/>
            <person name="Lee Y.-H."/>
            <person name="Lespinet O."/>
            <person name="Schwartz D.C."/>
            <person name="Thon M.R."/>
            <person name="O'Connell R.J."/>
        </authorList>
    </citation>
    <scope>NUCLEOTIDE SEQUENCE [LARGE SCALE GENOMIC DNA]</scope>
    <source>
        <strain evidence="10">IMI 349063</strain>
    </source>
</reference>
<keyword evidence="6" id="KW-0862">Zinc</keyword>
<evidence type="ECO:0000313" key="9">
    <source>
        <dbReference type="EMBL" id="OBR02094.1"/>
    </source>
</evidence>
<dbReference type="GeneID" id="28873476"/>
<keyword evidence="7" id="KW-0482">Metalloprotease</keyword>
<dbReference type="Gene3D" id="3.40.390.10">
    <property type="entry name" value="Collagenase (Catalytic Domain)"/>
    <property type="match status" value="1"/>
</dbReference>
<keyword evidence="3 9" id="KW-0645">Protease</keyword>
<evidence type="ECO:0000256" key="5">
    <source>
        <dbReference type="ARBA" id="ARBA00022801"/>
    </source>
</evidence>
<dbReference type="Pfam" id="PF14521">
    <property type="entry name" value="Aspzincin_M35"/>
    <property type="match status" value="1"/>
</dbReference>
<organism evidence="9 10">
    <name type="scientific">Colletotrichum higginsianum (strain IMI 349063)</name>
    <name type="common">Crucifer anthracnose fungus</name>
    <dbReference type="NCBI Taxonomy" id="759273"/>
    <lineage>
        <taxon>Eukaryota</taxon>
        <taxon>Fungi</taxon>
        <taxon>Dikarya</taxon>
        <taxon>Ascomycota</taxon>
        <taxon>Pezizomycotina</taxon>
        <taxon>Sordariomycetes</taxon>
        <taxon>Hypocreomycetidae</taxon>
        <taxon>Glomerellales</taxon>
        <taxon>Glomerellaceae</taxon>
        <taxon>Colletotrichum</taxon>
        <taxon>Colletotrichum destructivum species complex</taxon>
    </lineage>
</organism>
<dbReference type="PANTHER" id="PTHR37016:SF3">
    <property type="entry name" value="NEUTRAL PROTEASE 2-RELATED"/>
    <property type="match status" value="1"/>
</dbReference>
<dbReference type="GO" id="GO:0004222">
    <property type="term" value="F:metalloendopeptidase activity"/>
    <property type="evidence" value="ECO:0007669"/>
    <property type="project" value="InterPro"/>
</dbReference>
<evidence type="ECO:0000256" key="1">
    <source>
        <dbReference type="ARBA" id="ARBA00001947"/>
    </source>
</evidence>
<dbReference type="OrthoDB" id="4811013at2759"/>
<keyword evidence="10" id="KW-1185">Reference proteome</keyword>
<evidence type="ECO:0000256" key="2">
    <source>
        <dbReference type="ARBA" id="ARBA00010279"/>
    </source>
</evidence>
<dbReference type="EMBL" id="LTAN01000011">
    <property type="protein sequence ID" value="OBR02094.1"/>
    <property type="molecule type" value="Genomic_DNA"/>
</dbReference>
<comment type="similarity">
    <text evidence="2">Belongs to the peptidase M35 family.</text>
</comment>
<dbReference type="AlphaFoldDB" id="A0A1B7XQU0"/>
<proteinExistence type="inferred from homology"/>
<dbReference type="RefSeq" id="XP_018150612.1">
    <property type="nucleotide sequence ID" value="XM_018309369.1"/>
</dbReference>
<protein>
    <submittedName>
        <fullName evidence="9">Protease</fullName>
    </submittedName>
</protein>
<keyword evidence="4" id="KW-0479">Metal-binding</keyword>
<dbReference type="InterPro" id="IPR050414">
    <property type="entry name" value="Fungal_M35_metalloproteases"/>
</dbReference>
<dbReference type="GO" id="GO:0006508">
    <property type="term" value="P:proteolysis"/>
    <property type="evidence" value="ECO:0007669"/>
    <property type="project" value="UniProtKB-KW"/>
</dbReference>
<evidence type="ECO:0000259" key="8">
    <source>
        <dbReference type="Pfam" id="PF14521"/>
    </source>
</evidence>
<sequence>MYFSVWLFTLFAISMSSFWNVPFVFGAAHLNRSVRIHKRSLDTWVSVGRNGNWPCSRAQIAAIESAVEYTKILANGAIVALDDSGRSSSAYLRWFGHGNAYESDLKAIKEHHYGAVISELRAPESGTVDSVEEGGADPERLVYACPAAGSNLCASGEAAAVINAGDSGFRVNLLYLCPSFFNKVSHSRMLSNWRRGTYTSSAGLVLLHEMQHLDAVVGSERRCVDHAYSVSGCEDLDDEEKITNAQNFAFFALDVTASPPR</sequence>
<evidence type="ECO:0000256" key="7">
    <source>
        <dbReference type="ARBA" id="ARBA00023049"/>
    </source>
</evidence>
<dbReference type="KEGG" id="chig:CH63R_14395"/>
<dbReference type="Proteomes" id="UP000092177">
    <property type="component" value="Chromosome 11"/>
</dbReference>
<comment type="caution">
    <text evidence="9">The sequence shown here is derived from an EMBL/GenBank/DDBJ whole genome shotgun (WGS) entry which is preliminary data.</text>
</comment>
<evidence type="ECO:0000313" key="10">
    <source>
        <dbReference type="Proteomes" id="UP000092177"/>
    </source>
</evidence>
<dbReference type="VEuPathDB" id="FungiDB:CH63R_14395"/>
<accession>A0A1B7XQU0</accession>
<evidence type="ECO:0000256" key="6">
    <source>
        <dbReference type="ARBA" id="ARBA00022833"/>
    </source>
</evidence>
<comment type="cofactor">
    <cofactor evidence="1">
        <name>Zn(2+)</name>
        <dbReference type="ChEBI" id="CHEBI:29105"/>
    </cofactor>
</comment>